<dbReference type="Proteomes" id="UP000074561">
    <property type="component" value="Chromosome"/>
</dbReference>
<evidence type="ECO:0000256" key="4">
    <source>
        <dbReference type="ARBA" id="ARBA00022679"/>
    </source>
</evidence>
<dbReference type="KEGG" id="cpra:CPter91_2616"/>
<evidence type="ECO:0000313" key="10">
    <source>
        <dbReference type="EMBL" id="AMP04968.1"/>
    </source>
</evidence>
<dbReference type="GO" id="GO:0006546">
    <property type="term" value="P:glycine catabolic process"/>
    <property type="evidence" value="ECO:0007669"/>
    <property type="project" value="InterPro"/>
</dbReference>
<evidence type="ECO:0000256" key="2">
    <source>
        <dbReference type="ARBA" id="ARBA00012616"/>
    </source>
</evidence>
<dbReference type="Pfam" id="PF08669">
    <property type="entry name" value="GCV_T_C"/>
    <property type="match status" value="1"/>
</dbReference>
<dbReference type="Gene3D" id="3.30.70.1400">
    <property type="entry name" value="Aminomethyltransferase beta-barrel domains"/>
    <property type="match status" value="1"/>
</dbReference>
<dbReference type="SUPFAM" id="SSF103025">
    <property type="entry name" value="Folate-binding domain"/>
    <property type="match status" value="1"/>
</dbReference>
<organism evidence="10 11">
    <name type="scientific">Collimonas pratensis</name>
    <dbReference type="NCBI Taxonomy" id="279113"/>
    <lineage>
        <taxon>Bacteria</taxon>
        <taxon>Pseudomonadati</taxon>
        <taxon>Pseudomonadota</taxon>
        <taxon>Betaproteobacteria</taxon>
        <taxon>Burkholderiales</taxon>
        <taxon>Oxalobacteraceae</taxon>
        <taxon>Collimonas</taxon>
    </lineage>
</organism>
<dbReference type="InterPro" id="IPR006223">
    <property type="entry name" value="GcvT"/>
</dbReference>
<dbReference type="Gene3D" id="2.40.30.110">
    <property type="entry name" value="Aminomethyltransferase beta-barrel domains"/>
    <property type="match status" value="1"/>
</dbReference>
<protein>
    <recommendedName>
        <fullName evidence="2">aminomethyltransferase</fullName>
        <ecNumber evidence="2">2.1.2.10</ecNumber>
    </recommendedName>
    <alternativeName>
        <fullName evidence="5">Glycine cleavage system T protein</fullName>
    </alternativeName>
</protein>
<evidence type="ECO:0000259" key="8">
    <source>
        <dbReference type="Pfam" id="PF01571"/>
    </source>
</evidence>
<reference evidence="10 11" key="1">
    <citation type="submission" date="2015-11" db="EMBL/GenBank/DDBJ databases">
        <title>Exploring the genomic traits of fungus-feeding bacterial genus Collimonas.</title>
        <authorList>
            <person name="Song C."/>
            <person name="Schmidt R."/>
            <person name="de Jager V."/>
            <person name="Krzyzanowska D."/>
            <person name="Jongedijk E."/>
            <person name="Cankar K."/>
            <person name="Beekwilder J."/>
            <person name="van Veen A."/>
            <person name="de Boer W."/>
            <person name="van Veen J.A."/>
            <person name="Garbeva P."/>
        </authorList>
    </citation>
    <scope>NUCLEOTIDE SEQUENCE [LARGE SCALE GENOMIC DNA]</scope>
    <source>
        <strain evidence="10 11">Ter91</strain>
    </source>
</reference>
<accession>A0A127Q4G5</accession>
<dbReference type="Pfam" id="PF01571">
    <property type="entry name" value="GCV_T"/>
    <property type="match status" value="1"/>
</dbReference>
<proteinExistence type="inferred from homology"/>
<dbReference type="STRING" id="279113.CPter91_2616"/>
<evidence type="ECO:0000256" key="5">
    <source>
        <dbReference type="ARBA" id="ARBA00031395"/>
    </source>
</evidence>
<dbReference type="GO" id="GO:0005960">
    <property type="term" value="C:glycine cleavage complex"/>
    <property type="evidence" value="ECO:0007669"/>
    <property type="project" value="InterPro"/>
</dbReference>
<dbReference type="PIRSF" id="PIRSF006487">
    <property type="entry name" value="GcvT"/>
    <property type="match status" value="1"/>
</dbReference>
<name>A0A127Q4G5_9BURK</name>
<comment type="similarity">
    <text evidence="1">Belongs to the GcvT family.</text>
</comment>
<evidence type="ECO:0000259" key="9">
    <source>
        <dbReference type="Pfam" id="PF08669"/>
    </source>
</evidence>
<dbReference type="PANTHER" id="PTHR43757:SF2">
    <property type="entry name" value="AMINOMETHYLTRANSFERASE, MITOCHONDRIAL"/>
    <property type="match status" value="1"/>
</dbReference>
<evidence type="ECO:0000256" key="6">
    <source>
        <dbReference type="ARBA" id="ARBA00047665"/>
    </source>
</evidence>
<dbReference type="InterPro" id="IPR027266">
    <property type="entry name" value="TrmE/GcvT-like"/>
</dbReference>
<dbReference type="Gene3D" id="4.10.1250.10">
    <property type="entry name" value="Aminomethyltransferase fragment"/>
    <property type="match status" value="1"/>
</dbReference>
<dbReference type="SUPFAM" id="SSF101790">
    <property type="entry name" value="Aminomethyltransferase beta-barrel domain"/>
    <property type="match status" value="1"/>
</dbReference>
<feature type="domain" description="GCVT N-terminal" evidence="8">
    <location>
        <begin position="15"/>
        <end position="262"/>
    </location>
</feature>
<dbReference type="RefSeq" id="WP_061940511.1">
    <property type="nucleotide sequence ID" value="NZ_CP013234.1"/>
</dbReference>
<gene>
    <name evidence="10" type="primary">gcvT</name>
    <name evidence="10" type="ORF">CPter91_2616</name>
</gene>
<feature type="binding site" evidence="7">
    <location>
        <position position="201"/>
    </location>
    <ligand>
        <name>substrate</name>
    </ligand>
</feature>
<dbReference type="FunFam" id="3.30.70.1400:FF:000007">
    <property type="entry name" value="Glycine cleavage system aminomethyltransferase T"/>
    <property type="match status" value="1"/>
</dbReference>
<dbReference type="GO" id="GO:0008483">
    <property type="term" value="F:transaminase activity"/>
    <property type="evidence" value="ECO:0007669"/>
    <property type="project" value="UniProtKB-KW"/>
</dbReference>
<feature type="domain" description="Aminomethyltransferase C-terminal" evidence="9">
    <location>
        <begin position="291"/>
        <end position="368"/>
    </location>
</feature>
<dbReference type="NCBIfam" id="NF001567">
    <property type="entry name" value="PRK00389.1"/>
    <property type="match status" value="1"/>
</dbReference>
<dbReference type="PANTHER" id="PTHR43757">
    <property type="entry name" value="AMINOMETHYLTRANSFERASE"/>
    <property type="match status" value="1"/>
</dbReference>
<dbReference type="NCBIfam" id="NF010093">
    <property type="entry name" value="PRK13579.1"/>
    <property type="match status" value="1"/>
</dbReference>
<keyword evidence="3" id="KW-0032">Aminotransferase</keyword>
<evidence type="ECO:0000313" key="11">
    <source>
        <dbReference type="Proteomes" id="UP000074561"/>
    </source>
</evidence>
<keyword evidence="4" id="KW-0808">Transferase</keyword>
<dbReference type="Gene3D" id="3.30.1360.120">
    <property type="entry name" value="Probable tRNA modification gtpase trme, domain 1"/>
    <property type="match status" value="1"/>
</dbReference>
<dbReference type="AlphaFoldDB" id="A0A127Q4G5"/>
<dbReference type="InterPro" id="IPR029043">
    <property type="entry name" value="GcvT/YgfZ_C"/>
</dbReference>
<dbReference type="PATRIC" id="fig|279113.9.peg.2582"/>
<comment type="catalytic activity">
    <reaction evidence="6">
        <text>N(6)-[(R)-S(8)-aminomethyldihydrolipoyl]-L-lysyl-[protein] + (6S)-5,6,7,8-tetrahydrofolate = N(6)-[(R)-dihydrolipoyl]-L-lysyl-[protein] + (6R)-5,10-methylene-5,6,7,8-tetrahydrofolate + NH4(+)</text>
        <dbReference type="Rhea" id="RHEA:16945"/>
        <dbReference type="Rhea" id="RHEA-COMP:10475"/>
        <dbReference type="Rhea" id="RHEA-COMP:10492"/>
        <dbReference type="ChEBI" id="CHEBI:15636"/>
        <dbReference type="ChEBI" id="CHEBI:28938"/>
        <dbReference type="ChEBI" id="CHEBI:57453"/>
        <dbReference type="ChEBI" id="CHEBI:83100"/>
        <dbReference type="ChEBI" id="CHEBI:83143"/>
        <dbReference type="EC" id="2.1.2.10"/>
    </reaction>
</comment>
<dbReference type="OrthoDB" id="9774591at2"/>
<dbReference type="InterPro" id="IPR006222">
    <property type="entry name" value="GCVT_N"/>
</dbReference>
<dbReference type="EC" id="2.1.2.10" evidence="2"/>
<sequence>MSDTSSATASARTALYDLHIELGAKMVPFAGYDMPLQYPSGILKEHKHARAQAGLFDVSHMGQLRLSGPDAAAALESLVPVDIIDLPANRQRYAVFTNPQGGILDDLMVSNGGDHLFLVVNAACKQQDTAHLRQHLAGRCQIEELGDRSLLALQGPAAAAVMARLAPETAQMVFMQTGKVTLAGAECFISRSGYTGEDGFEISVPNAQAEALARLLLAQEEVAPIGLGARDSLRLEAGLCLYGHDMDVSTTPVEASLSWALSKVRRAGGARAGGYPGAAQMEQHLAQGVSRKRVGLLPLERMPVREGAELVDADGKVIGKVTSGGFGPTLDKPVAMGYVETAFAKVGTQLHALVRGKAVPVEVAAMPFTPARYFRG</sequence>
<evidence type="ECO:0000256" key="1">
    <source>
        <dbReference type="ARBA" id="ARBA00008609"/>
    </source>
</evidence>
<evidence type="ECO:0000256" key="7">
    <source>
        <dbReference type="PIRSR" id="PIRSR006487-1"/>
    </source>
</evidence>
<dbReference type="EMBL" id="CP013234">
    <property type="protein sequence ID" value="AMP04968.1"/>
    <property type="molecule type" value="Genomic_DNA"/>
</dbReference>
<dbReference type="NCBIfam" id="TIGR00528">
    <property type="entry name" value="gcvT"/>
    <property type="match status" value="1"/>
</dbReference>
<dbReference type="InterPro" id="IPR028896">
    <property type="entry name" value="GcvT/YgfZ/DmdA"/>
</dbReference>
<dbReference type="InterPro" id="IPR013977">
    <property type="entry name" value="GcvT_C"/>
</dbReference>
<dbReference type="GO" id="GO:0004047">
    <property type="term" value="F:aminomethyltransferase activity"/>
    <property type="evidence" value="ECO:0007669"/>
    <property type="project" value="UniProtKB-EC"/>
</dbReference>
<evidence type="ECO:0000256" key="3">
    <source>
        <dbReference type="ARBA" id="ARBA00022576"/>
    </source>
</evidence>